<sequence>MFQNIEIEFKNMLTKEEYELLLIKFTTVESKLITQENHYFDTKDFALKNEQSALRIRQKGQQFEMTLKQPANIGLLETTQNLTEAEATLAIQEGKLPSGAIKEIISKMDIVFSKLSYFGSLKTNRAEMNYKSGILVLDHSLYLNKEDYELEYEVENEQLGQKIFEELLNQYNIPHRKTENKIQRFYNQKNLLKNSAF</sequence>
<evidence type="ECO:0000313" key="2">
    <source>
        <dbReference type="EMBL" id="TDK58522.1"/>
    </source>
</evidence>
<comment type="caution">
    <text evidence="2">The sequence shown here is derived from an EMBL/GenBank/DDBJ whole genome shotgun (WGS) entry which is preliminary data.</text>
</comment>
<proteinExistence type="predicted"/>
<dbReference type="Gene3D" id="2.40.320.10">
    <property type="entry name" value="Hypothetical Protein Pfu-838710-001"/>
    <property type="match status" value="1"/>
</dbReference>
<dbReference type="Proteomes" id="UP000295132">
    <property type="component" value="Unassembled WGS sequence"/>
</dbReference>
<reference evidence="2 3" key="1">
    <citation type="submission" date="2019-03" db="EMBL/GenBank/DDBJ databases">
        <title>Bacillus niacini sp. nov. a Nicotinate-Metabolizing Mesophile Isolated from Soil.</title>
        <authorList>
            <person name="Zhang G."/>
        </authorList>
    </citation>
    <scope>NUCLEOTIDE SEQUENCE [LARGE SCALE GENOMIC DNA]</scope>
    <source>
        <strain evidence="2 3">WN066</strain>
    </source>
</reference>
<accession>A0A4R5VKN1</accession>
<feature type="domain" description="CYTH" evidence="1">
    <location>
        <begin position="4"/>
        <end position="192"/>
    </location>
</feature>
<dbReference type="Pfam" id="PF01928">
    <property type="entry name" value="CYTH"/>
    <property type="match status" value="1"/>
</dbReference>
<dbReference type="RefSeq" id="WP_133338364.1">
    <property type="nucleotide sequence ID" value="NZ_SMYO01000013.1"/>
</dbReference>
<evidence type="ECO:0000259" key="1">
    <source>
        <dbReference type="PROSITE" id="PS51707"/>
    </source>
</evidence>
<dbReference type="AlphaFoldDB" id="A0A4R5VKN1"/>
<organism evidence="2 3">
    <name type="scientific">Bacillus salipaludis</name>
    <dbReference type="NCBI Taxonomy" id="2547811"/>
    <lineage>
        <taxon>Bacteria</taxon>
        <taxon>Bacillati</taxon>
        <taxon>Bacillota</taxon>
        <taxon>Bacilli</taxon>
        <taxon>Bacillales</taxon>
        <taxon>Bacillaceae</taxon>
        <taxon>Bacillus</taxon>
    </lineage>
</organism>
<dbReference type="InterPro" id="IPR023577">
    <property type="entry name" value="CYTH_domain"/>
</dbReference>
<gene>
    <name evidence="2" type="ORF">E2K98_23040</name>
</gene>
<evidence type="ECO:0000313" key="3">
    <source>
        <dbReference type="Proteomes" id="UP000295132"/>
    </source>
</evidence>
<dbReference type="PIRSF" id="PIRSF012526">
    <property type="entry name" value="CYTH_UCP012526"/>
    <property type="match status" value="1"/>
</dbReference>
<dbReference type="InterPro" id="IPR009195">
    <property type="entry name" value="Uncharacterised_YjbK"/>
</dbReference>
<dbReference type="CDD" id="cd07762">
    <property type="entry name" value="CYTH-like_Pase_1"/>
    <property type="match status" value="1"/>
</dbReference>
<dbReference type="SUPFAM" id="SSF55154">
    <property type="entry name" value="CYTH-like phosphatases"/>
    <property type="match status" value="1"/>
</dbReference>
<dbReference type="PROSITE" id="PS51707">
    <property type="entry name" value="CYTH"/>
    <property type="match status" value="1"/>
</dbReference>
<name>A0A4R5VKN1_9BACI</name>
<dbReference type="EMBL" id="SMYO01000013">
    <property type="protein sequence ID" value="TDK58522.1"/>
    <property type="molecule type" value="Genomic_DNA"/>
</dbReference>
<dbReference type="InterPro" id="IPR033469">
    <property type="entry name" value="CYTH-like_dom_sf"/>
</dbReference>
<protein>
    <submittedName>
        <fullName evidence="2">CYTH domain-containing protein</fullName>
    </submittedName>
</protein>
<dbReference type="SMART" id="SM01118">
    <property type="entry name" value="CYTH"/>
    <property type="match status" value="1"/>
</dbReference>